<accession>A0A6G8QA88</accession>
<sequence length="89" mass="9403">MASRGESRAEVRGELARLGWEVREGGAPSGAVIGAHGKYYLMVSFGDDGPTSVIISYVGRGGGLLSRGWPGVERLPSPRNVVKALSHRP</sequence>
<protein>
    <submittedName>
        <fullName evidence="1">Uncharacterized protein</fullName>
    </submittedName>
</protein>
<evidence type="ECO:0000313" key="1">
    <source>
        <dbReference type="EMBL" id="QIN83353.1"/>
    </source>
</evidence>
<dbReference type="KEGG" id="rub:GBA63_12440"/>
<proteinExistence type="predicted"/>
<name>A0A6G8QA88_9ACTN</name>
<evidence type="ECO:0000313" key="2">
    <source>
        <dbReference type="Proteomes" id="UP000501452"/>
    </source>
</evidence>
<dbReference type="AlphaFoldDB" id="A0A6G8QA88"/>
<dbReference type="EMBL" id="CP045119">
    <property type="protein sequence ID" value="QIN83353.1"/>
    <property type="molecule type" value="Genomic_DNA"/>
</dbReference>
<keyword evidence="2" id="KW-1185">Reference proteome</keyword>
<dbReference type="RefSeq" id="WP_166176554.1">
    <property type="nucleotide sequence ID" value="NZ_CP045119.1"/>
</dbReference>
<dbReference type="Proteomes" id="UP000501452">
    <property type="component" value="Chromosome"/>
</dbReference>
<gene>
    <name evidence="1" type="ORF">GBA63_12440</name>
</gene>
<reference evidence="1 2" key="1">
    <citation type="submission" date="2019-10" db="EMBL/GenBank/DDBJ databases">
        <title>Rubrobacter sp nov SCSIO 52090 isolated from a deep-sea sediment in the South China Sea.</title>
        <authorList>
            <person name="Chen R.W."/>
        </authorList>
    </citation>
    <scope>NUCLEOTIDE SEQUENCE [LARGE SCALE GENOMIC DNA]</scope>
    <source>
        <strain evidence="1 2">SCSIO 52909</strain>
    </source>
</reference>
<organism evidence="1 2">
    <name type="scientific">Rubrobacter tropicus</name>
    <dbReference type="NCBI Taxonomy" id="2653851"/>
    <lineage>
        <taxon>Bacteria</taxon>
        <taxon>Bacillati</taxon>
        <taxon>Actinomycetota</taxon>
        <taxon>Rubrobacteria</taxon>
        <taxon>Rubrobacterales</taxon>
        <taxon>Rubrobacteraceae</taxon>
        <taxon>Rubrobacter</taxon>
    </lineage>
</organism>